<dbReference type="PATRIC" id="fig|45070.6.peg.2147"/>
<proteinExistence type="predicted"/>
<dbReference type="AlphaFoldDB" id="A0A0W0WNZ5"/>
<evidence type="ECO:0000256" key="1">
    <source>
        <dbReference type="PIRSR" id="PIRSR017388-1"/>
    </source>
</evidence>
<dbReference type="Gene3D" id="3.40.50.1820">
    <property type="entry name" value="alpha/beta hydrolase"/>
    <property type="match status" value="1"/>
</dbReference>
<dbReference type="STRING" id="45070.Lnau_2035"/>
<feature type="domain" description="AB hydrolase-1" evidence="2">
    <location>
        <begin position="40"/>
        <end position="247"/>
    </location>
</feature>
<keyword evidence="4" id="KW-1185">Reference proteome</keyword>
<dbReference type="SUPFAM" id="SSF53474">
    <property type="entry name" value="alpha/beta-Hydrolases"/>
    <property type="match status" value="1"/>
</dbReference>
<gene>
    <name evidence="3" type="ORF">Lnau_2035</name>
</gene>
<dbReference type="OrthoDB" id="9786110at2"/>
<dbReference type="EMBL" id="LNYO01000019">
    <property type="protein sequence ID" value="KTD34065.1"/>
    <property type="molecule type" value="Genomic_DNA"/>
</dbReference>
<dbReference type="Pfam" id="PF12697">
    <property type="entry name" value="Abhydrolase_6"/>
    <property type="match status" value="1"/>
</dbReference>
<dbReference type="EC" id="3.1.1.1" evidence="3"/>
<reference evidence="3 4" key="1">
    <citation type="submission" date="2015-11" db="EMBL/GenBank/DDBJ databases">
        <title>Genomic analysis of 38 Legionella species identifies large and diverse effector repertoires.</title>
        <authorList>
            <person name="Burstein D."/>
            <person name="Amaro F."/>
            <person name="Zusman T."/>
            <person name="Lifshitz Z."/>
            <person name="Cohen O."/>
            <person name="Gilbert J.A."/>
            <person name="Pupko T."/>
            <person name="Shuman H.A."/>
            <person name="Segal G."/>
        </authorList>
    </citation>
    <scope>NUCLEOTIDE SEQUENCE [LARGE SCALE GENOMIC DNA]</scope>
    <source>
        <strain evidence="3 4">ATCC 49506</strain>
    </source>
</reference>
<dbReference type="RefSeq" id="WP_058505078.1">
    <property type="nucleotide sequence ID" value="NZ_CAAAIF010000018.1"/>
</dbReference>
<dbReference type="InterPro" id="IPR000073">
    <property type="entry name" value="AB_hydrolase_1"/>
</dbReference>
<evidence type="ECO:0000313" key="3">
    <source>
        <dbReference type="EMBL" id="KTD34065.1"/>
    </source>
</evidence>
<organism evidence="3 4">
    <name type="scientific">Legionella nautarum</name>
    <dbReference type="NCBI Taxonomy" id="45070"/>
    <lineage>
        <taxon>Bacteria</taxon>
        <taxon>Pseudomonadati</taxon>
        <taxon>Pseudomonadota</taxon>
        <taxon>Gammaproteobacteria</taxon>
        <taxon>Legionellales</taxon>
        <taxon>Legionellaceae</taxon>
        <taxon>Legionella</taxon>
    </lineage>
</organism>
<feature type="active site" description="Nucleophile" evidence="1">
    <location>
        <position position="114"/>
    </location>
</feature>
<feature type="active site" description="Charge relay system" evidence="1">
    <location>
        <position position="215"/>
    </location>
</feature>
<evidence type="ECO:0000313" key="4">
    <source>
        <dbReference type="Proteomes" id="UP000054725"/>
    </source>
</evidence>
<dbReference type="Proteomes" id="UP000054725">
    <property type="component" value="Unassembled WGS sequence"/>
</dbReference>
<dbReference type="InterPro" id="IPR029058">
    <property type="entry name" value="AB_hydrolase_fold"/>
</dbReference>
<keyword evidence="3" id="KW-0378">Hydrolase</keyword>
<protein>
    <submittedName>
        <fullName evidence="3">Carboxylesterase</fullName>
        <ecNumber evidence="3">3.1.1.1</ecNumber>
    </submittedName>
</protein>
<name>A0A0W0WNZ5_9GAMM</name>
<dbReference type="PIRSF" id="PIRSF017388">
    <property type="entry name" value="Esterase_lipase"/>
    <property type="match status" value="1"/>
</dbReference>
<dbReference type="GO" id="GO:0106435">
    <property type="term" value="F:carboxylesterase activity"/>
    <property type="evidence" value="ECO:0007669"/>
    <property type="project" value="UniProtKB-EC"/>
</dbReference>
<sequence>MNIDAFRCMRQGKQLFTLNQQDSFLLAPIEQRTNKTHRALLLLHGFSSSPAVFRLLLPSLTLYYDAVVCPALIGHAENLDSFAHAKARDWISQTEQTCEILTKQFTQVDLMGLSLGGLLACHLSTRFNLHHLYLLAPALDLRLGLSHWLKIAKALNWLGFRKIRSAAGNLYTAENCEIAYRQLPLTTIIEILTLIQQFQFETPKCPTDLFLGCHDEVVSSWRVADRFTDKENINIHWLPNSAHVLPLDGDQNTILACIKKNLASKQES</sequence>
<accession>A0A0W0WNZ5</accession>
<evidence type="ECO:0000259" key="2">
    <source>
        <dbReference type="Pfam" id="PF12697"/>
    </source>
</evidence>
<feature type="active site" description="Charge relay system" evidence="1">
    <location>
        <position position="243"/>
    </location>
</feature>
<dbReference type="InterPro" id="IPR012354">
    <property type="entry name" value="Esterase_lipase"/>
</dbReference>
<comment type="caution">
    <text evidence="3">The sequence shown here is derived from an EMBL/GenBank/DDBJ whole genome shotgun (WGS) entry which is preliminary data.</text>
</comment>